<gene>
    <name evidence="1" type="primary">RvY_11769</name>
    <name evidence="1" type="synonym">RvY_11769.2</name>
    <name evidence="1" type="ORF">RvY_11769-2</name>
</gene>
<dbReference type="EMBL" id="BDGG01000006">
    <property type="protein sequence ID" value="GAV00992.1"/>
    <property type="molecule type" value="Genomic_DNA"/>
</dbReference>
<evidence type="ECO:0000313" key="1">
    <source>
        <dbReference type="EMBL" id="GAV00992.1"/>
    </source>
</evidence>
<keyword evidence="2" id="KW-1185">Reference proteome</keyword>
<proteinExistence type="predicted"/>
<dbReference type="Proteomes" id="UP000186922">
    <property type="component" value="Unassembled WGS sequence"/>
</dbReference>
<accession>A0A1D1VH89</accession>
<organism evidence="1 2">
    <name type="scientific">Ramazzottius varieornatus</name>
    <name type="common">Water bear</name>
    <name type="synonym">Tardigrade</name>
    <dbReference type="NCBI Taxonomy" id="947166"/>
    <lineage>
        <taxon>Eukaryota</taxon>
        <taxon>Metazoa</taxon>
        <taxon>Ecdysozoa</taxon>
        <taxon>Tardigrada</taxon>
        <taxon>Eutardigrada</taxon>
        <taxon>Parachela</taxon>
        <taxon>Hypsibioidea</taxon>
        <taxon>Ramazzottiidae</taxon>
        <taxon>Ramazzottius</taxon>
    </lineage>
</organism>
<evidence type="ECO:0000313" key="2">
    <source>
        <dbReference type="Proteomes" id="UP000186922"/>
    </source>
</evidence>
<reference evidence="1 2" key="1">
    <citation type="journal article" date="2016" name="Nat. Commun.">
        <title>Extremotolerant tardigrade genome and improved radiotolerance of human cultured cells by tardigrade-unique protein.</title>
        <authorList>
            <person name="Hashimoto T."/>
            <person name="Horikawa D.D."/>
            <person name="Saito Y."/>
            <person name="Kuwahara H."/>
            <person name="Kozuka-Hata H."/>
            <person name="Shin-I T."/>
            <person name="Minakuchi Y."/>
            <person name="Ohishi K."/>
            <person name="Motoyama A."/>
            <person name="Aizu T."/>
            <person name="Enomoto A."/>
            <person name="Kondo K."/>
            <person name="Tanaka S."/>
            <person name="Hara Y."/>
            <person name="Koshikawa S."/>
            <person name="Sagara H."/>
            <person name="Miura T."/>
            <person name="Yokobori S."/>
            <person name="Miyagawa K."/>
            <person name="Suzuki Y."/>
            <person name="Kubo T."/>
            <person name="Oyama M."/>
            <person name="Kohara Y."/>
            <person name="Fujiyama A."/>
            <person name="Arakawa K."/>
            <person name="Katayama T."/>
            <person name="Toyoda A."/>
            <person name="Kunieda T."/>
        </authorList>
    </citation>
    <scope>NUCLEOTIDE SEQUENCE [LARGE SCALE GENOMIC DNA]</scope>
    <source>
        <strain evidence="1 2">YOKOZUNA-1</strain>
    </source>
</reference>
<dbReference type="AlphaFoldDB" id="A0A1D1VH89"/>
<sequence length="150" mass="16564">MIPKTTERTWRTLCIHSPTFPCKSSYHPGDPACPATLLRCLEQTLSQERVDHIDGSSHPYLTVTGHHIVRGSIQNVRASQSDDIGRNDCDVSQLNSSALNERSTLLVHRLNWKRGQCCSNMTFSIQIAITINRNTSAATVSVMSGSAQLN</sequence>
<comment type="caution">
    <text evidence="1">The sequence shown here is derived from an EMBL/GenBank/DDBJ whole genome shotgun (WGS) entry which is preliminary data.</text>
</comment>
<name>A0A1D1VH89_RAMVA</name>
<protein>
    <submittedName>
        <fullName evidence="1">Uncharacterized protein</fullName>
    </submittedName>
</protein>